<dbReference type="EMBL" id="EQ973824">
    <property type="protein sequence ID" value="EEF44165.1"/>
    <property type="molecule type" value="Genomic_DNA"/>
</dbReference>
<dbReference type="AlphaFoldDB" id="B9RWV3"/>
<proteinExistence type="predicted"/>
<evidence type="ECO:0000313" key="2">
    <source>
        <dbReference type="Proteomes" id="UP000008311"/>
    </source>
</evidence>
<dbReference type="InParanoid" id="B9RWV3"/>
<reference evidence="2" key="1">
    <citation type="journal article" date="2010" name="Nat. Biotechnol.">
        <title>Draft genome sequence of the oilseed species Ricinus communis.</title>
        <authorList>
            <person name="Chan A.P."/>
            <person name="Crabtree J."/>
            <person name="Zhao Q."/>
            <person name="Lorenzi H."/>
            <person name="Orvis J."/>
            <person name="Puiu D."/>
            <person name="Melake-Berhan A."/>
            <person name="Jones K.M."/>
            <person name="Redman J."/>
            <person name="Chen G."/>
            <person name="Cahoon E.B."/>
            <person name="Gedil M."/>
            <person name="Stanke M."/>
            <person name="Haas B.J."/>
            <person name="Wortman J.R."/>
            <person name="Fraser-Liggett C.M."/>
            <person name="Ravel J."/>
            <person name="Rabinowicz P.D."/>
        </authorList>
    </citation>
    <scope>NUCLEOTIDE SEQUENCE [LARGE SCALE GENOMIC DNA]</scope>
    <source>
        <strain evidence="2">cv. Hale</strain>
    </source>
</reference>
<organism evidence="1 2">
    <name type="scientific">Ricinus communis</name>
    <name type="common">Castor bean</name>
    <dbReference type="NCBI Taxonomy" id="3988"/>
    <lineage>
        <taxon>Eukaryota</taxon>
        <taxon>Viridiplantae</taxon>
        <taxon>Streptophyta</taxon>
        <taxon>Embryophyta</taxon>
        <taxon>Tracheophyta</taxon>
        <taxon>Spermatophyta</taxon>
        <taxon>Magnoliopsida</taxon>
        <taxon>eudicotyledons</taxon>
        <taxon>Gunneridae</taxon>
        <taxon>Pentapetalae</taxon>
        <taxon>rosids</taxon>
        <taxon>fabids</taxon>
        <taxon>Malpighiales</taxon>
        <taxon>Euphorbiaceae</taxon>
        <taxon>Acalyphoideae</taxon>
        <taxon>Acalypheae</taxon>
        <taxon>Ricinus</taxon>
    </lineage>
</organism>
<accession>B9RWV3</accession>
<protein>
    <submittedName>
        <fullName evidence="1">Uncharacterized protein</fullName>
    </submittedName>
</protein>
<name>B9RWV3_RICCO</name>
<gene>
    <name evidence="1" type="ORF">RCOM_1748900</name>
</gene>
<dbReference type="Proteomes" id="UP000008311">
    <property type="component" value="Unassembled WGS sequence"/>
</dbReference>
<sequence length="55" mass="6395">MNVEGAVKVMTTSIDKLTESNLQSIGYIRIKGIWRNLDRDPLREGEEEEERSEEE</sequence>
<keyword evidence="2" id="KW-1185">Reference proteome</keyword>
<evidence type="ECO:0000313" key="1">
    <source>
        <dbReference type="EMBL" id="EEF44165.1"/>
    </source>
</evidence>